<dbReference type="PANTHER" id="PTHR10809">
    <property type="entry name" value="VESICLE-ASSOCIATED MEMBRANE PROTEIN-ASSOCIATED PROTEIN"/>
    <property type="match status" value="1"/>
</dbReference>
<keyword evidence="6" id="KW-1185">Reference proteome</keyword>
<dbReference type="Pfam" id="PF00635">
    <property type="entry name" value="Motile_Sperm"/>
    <property type="match status" value="1"/>
</dbReference>
<feature type="region of interest" description="Disordered" evidence="2">
    <location>
        <begin position="30"/>
        <end position="51"/>
    </location>
</feature>
<keyword evidence="3" id="KW-0472">Membrane</keyword>
<evidence type="ECO:0000313" key="6">
    <source>
        <dbReference type="Proteomes" id="UP001281410"/>
    </source>
</evidence>
<name>A0AAE0DUY1_9ROSI</name>
<comment type="caution">
    <text evidence="5">The sequence shown here is derived from an EMBL/GenBank/DDBJ whole genome shotgun (WGS) entry which is preliminary data.</text>
</comment>
<evidence type="ECO:0000256" key="3">
    <source>
        <dbReference type="SAM" id="Phobius"/>
    </source>
</evidence>
<organism evidence="5 6">
    <name type="scientific">Dipteronia sinensis</name>
    <dbReference type="NCBI Taxonomy" id="43782"/>
    <lineage>
        <taxon>Eukaryota</taxon>
        <taxon>Viridiplantae</taxon>
        <taxon>Streptophyta</taxon>
        <taxon>Embryophyta</taxon>
        <taxon>Tracheophyta</taxon>
        <taxon>Spermatophyta</taxon>
        <taxon>Magnoliopsida</taxon>
        <taxon>eudicotyledons</taxon>
        <taxon>Gunneridae</taxon>
        <taxon>Pentapetalae</taxon>
        <taxon>rosids</taxon>
        <taxon>malvids</taxon>
        <taxon>Sapindales</taxon>
        <taxon>Sapindaceae</taxon>
        <taxon>Hippocastanoideae</taxon>
        <taxon>Acereae</taxon>
        <taxon>Dipteronia</taxon>
    </lineage>
</organism>
<accession>A0AAE0DUY1</accession>
<gene>
    <name evidence="5" type="ORF">Dsin_028780</name>
</gene>
<feature type="domain" description="MSP" evidence="4">
    <location>
        <begin position="175"/>
        <end position="207"/>
    </location>
</feature>
<dbReference type="InterPro" id="IPR013783">
    <property type="entry name" value="Ig-like_fold"/>
</dbReference>
<dbReference type="EMBL" id="JANJYJ010000009">
    <property type="protein sequence ID" value="KAK3189219.1"/>
    <property type="molecule type" value="Genomic_DNA"/>
</dbReference>
<dbReference type="InterPro" id="IPR016763">
    <property type="entry name" value="VAP"/>
</dbReference>
<feature type="region of interest" description="Disordered" evidence="2">
    <location>
        <begin position="104"/>
        <end position="145"/>
    </location>
</feature>
<comment type="similarity">
    <text evidence="1">Belongs to the VAMP-associated protein (VAP) (TC 9.B.17) family.</text>
</comment>
<dbReference type="AlphaFoldDB" id="A0AAE0DUY1"/>
<evidence type="ECO:0000256" key="1">
    <source>
        <dbReference type="ARBA" id="ARBA00008932"/>
    </source>
</evidence>
<dbReference type="GO" id="GO:0061817">
    <property type="term" value="P:endoplasmic reticulum-plasma membrane tethering"/>
    <property type="evidence" value="ECO:0007669"/>
    <property type="project" value="TreeGrafter"/>
</dbReference>
<keyword evidence="3" id="KW-1133">Transmembrane helix</keyword>
<dbReference type="GO" id="GO:0090158">
    <property type="term" value="P:endoplasmic reticulum membrane organization"/>
    <property type="evidence" value="ECO:0007669"/>
    <property type="project" value="TreeGrafter"/>
</dbReference>
<dbReference type="PANTHER" id="PTHR10809:SF119">
    <property type="entry name" value="VESICLE-ASSOCIATED PROTEIN 1-2-RELATED"/>
    <property type="match status" value="1"/>
</dbReference>
<feature type="compositionally biased region" description="Basic and acidic residues" evidence="2">
    <location>
        <begin position="114"/>
        <end position="134"/>
    </location>
</feature>
<proteinExistence type="inferred from homology"/>
<keyword evidence="3" id="KW-0812">Transmembrane</keyword>
<dbReference type="InterPro" id="IPR000535">
    <property type="entry name" value="MSP_dom"/>
</dbReference>
<evidence type="ECO:0000259" key="4">
    <source>
        <dbReference type="Pfam" id="PF00635"/>
    </source>
</evidence>
<dbReference type="InterPro" id="IPR008962">
    <property type="entry name" value="PapD-like_sf"/>
</dbReference>
<evidence type="ECO:0000313" key="5">
    <source>
        <dbReference type="EMBL" id="KAK3189219.1"/>
    </source>
</evidence>
<dbReference type="Gene3D" id="2.60.40.10">
    <property type="entry name" value="Immunoglobulins"/>
    <property type="match status" value="1"/>
</dbReference>
<reference evidence="5" key="1">
    <citation type="journal article" date="2023" name="Plant J.">
        <title>Genome sequences and population genomics provide insights into the demographic history, inbreeding, and mutation load of two 'living fossil' tree species of Dipteronia.</title>
        <authorList>
            <person name="Feng Y."/>
            <person name="Comes H.P."/>
            <person name="Chen J."/>
            <person name="Zhu S."/>
            <person name="Lu R."/>
            <person name="Zhang X."/>
            <person name="Li P."/>
            <person name="Qiu J."/>
            <person name="Olsen K.M."/>
            <person name="Qiu Y."/>
        </authorList>
    </citation>
    <scope>NUCLEOTIDE SEQUENCE</scope>
    <source>
        <strain evidence="5">NBL</strain>
    </source>
</reference>
<evidence type="ECO:0000256" key="2">
    <source>
        <dbReference type="SAM" id="MobiDB-lite"/>
    </source>
</evidence>
<sequence>MVATRGIKLSCLAKGFLTTFVDEGVPICNPKKDSKSEFGGQRYGQNKKGAQEGLRGAKHLLPVEALGLHGNGGLLVPWGPHASTGIQMATPHLMGRKTKGISWGDPGEDPWEYQGRDPRNIYGSRERSKDDIQGRPRGCSGGALREDLSSNKTEKYVAVQMFVATIFGFVSVKFVIFLVKTKNLKKYCVRPNTGVVLPRSTCDVIVKDISPEMFNKEAWHNVEDCKLRVLYMAPPRPLSPVREGSEEGFSPRASVSDNRNISAEISAASRGFVGRYEPQDNSSEARTLISKLTEEKNYVLKQNSKLQQELLDGKIIAPTSYKDWGKDLLWWMGFTKLIGITIQGNGVMEVALFGGKIIRMMTLSMMNQNSSSFNTTQKHKPIPIGSELDGKMPSIKPTVKI</sequence>
<dbReference type="GO" id="GO:0005886">
    <property type="term" value="C:plasma membrane"/>
    <property type="evidence" value="ECO:0007669"/>
    <property type="project" value="TreeGrafter"/>
</dbReference>
<feature type="transmembrane region" description="Helical" evidence="3">
    <location>
        <begin position="157"/>
        <end position="179"/>
    </location>
</feature>
<dbReference type="Proteomes" id="UP001281410">
    <property type="component" value="Unassembled WGS sequence"/>
</dbReference>
<protein>
    <recommendedName>
        <fullName evidence="4">MSP domain-containing protein</fullName>
    </recommendedName>
</protein>
<dbReference type="GO" id="GO:0005789">
    <property type="term" value="C:endoplasmic reticulum membrane"/>
    <property type="evidence" value="ECO:0007669"/>
    <property type="project" value="InterPro"/>
</dbReference>
<dbReference type="SUPFAM" id="SSF49354">
    <property type="entry name" value="PapD-like"/>
    <property type="match status" value="1"/>
</dbReference>